<protein>
    <submittedName>
        <fullName evidence="1">Uncharacterized protein</fullName>
    </submittedName>
</protein>
<sequence length="265" mass="30831">MEKIMVAGEQFDMRHAQRYVNCSNASFWETFMPNQDTVMVACLKPAVKKAGKKYHTLLVGINGKLLYCRHSTYRIMKMYSQSHFYGLRLSKCLAKYYGYTSFPYFGGAYSFVAAKNPYRGYSRTWICSRWFYKMHTCHGQTWVTFANQAQQQQVTVNFEMTASKMRWELGLIRFAIEQAQRLIREKQITNYPIDNMKCYHALNLPLLPLAEQPAILPAEKIRFLEEMYVARQPLDQAVAEGKLSTADVERYLAVLENELKPSRSA</sequence>
<keyword evidence="2" id="KW-1185">Reference proteome</keyword>
<evidence type="ECO:0000313" key="1">
    <source>
        <dbReference type="EMBL" id="MFC6169384.1"/>
    </source>
</evidence>
<reference evidence="2" key="1">
    <citation type="journal article" date="2019" name="Int. J. Syst. Evol. Microbiol.">
        <title>The Global Catalogue of Microorganisms (GCM) 10K type strain sequencing project: providing services to taxonomists for standard genome sequencing and annotation.</title>
        <authorList>
            <consortium name="The Broad Institute Genomics Platform"/>
            <consortium name="The Broad Institute Genome Sequencing Center for Infectious Disease"/>
            <person name="Wu L."/>
            <person name="Ma J."/>
        </authorList>
    </citation>
    <scope>NUCLEOTIDE SEQUENCE [LARGE SCALE GENOMIC DNA]</scope>
    <source>
        <strain evidence="2">CCM 8904</strain>
    </source>
</reference>
<organism evidence="1 2">
    <name type="scientific">Loigolactobacillus jiayinensis</name>
    <dbReference type="NCBI Taxonomy" id="2486016"/>
    <lineage>
        <taxon>Bacteria</taxon>
        <taxon>Bacillati</taxon>
        <taxon>Bacillota</taxon>
        <taxon>Bacilli</taxon>
        <taxon>Lactobacillales</taxon>
        <taxon>Lactobacillaceae</taxon>
        <taxon>Loigolactobacillus</taxon>
    </lineage>
</organism>
<name>A0ABW1RCM7_9LACO</name>
<dbReference type="Proteomes" id="UP001596289">
    <property type="component" value="Unassembled WGS sequence"/>
</dbReference>
<evidence type="ECO:0000313" key="2">
    <source>
        <dbReference type="Proteomes" id="UP001596289"/>
    </source>
</evidence>
<dbReference type="EMBL" id="JBHSSL010000018">
    <property type="protein sequence ID" value="MFC6169384.1"/>
    <property type="molecule type" value="Genomic_DNA"/>
</dbReference>
<gene>
    <name evidence="1" type="ORF">ACFQGP_02185</name>
</gene>
<comment type="caution">
    <text evidence="1">The sequence shown here is derived from an EMBL/GenBank/DDBJ whole genome shotgun (WGS) entry which is preliminary data.</text>
</comment>
<accession>A0ABW1RCM7</accession>
<proteinExistence type="predicted"/>
<dbReference type="RefSeq" id="WP_125553080.1">
    <property type="nucleotide sequence ID" value="NZ_JBHSSL010000018.1"/>
</dbReference>